<dbReference type="Gene3D" id="3.40.50.720">
    <property type="entry name" value="NAD(P)-binding Rossmann-like Domain"/>
    <property type="match status" value="1"/>
</dbReference>
<dbReference type="PANTHER" id="PTHR48107">
    <property type="entry name" value="NADPH-DEPENDENT ALDEHYDE REDUCTASE-LIKE PROTEIN, CHLOROPLASTIC-RELATED"/>
    <property type="match status" value="1"/>
</dbReference>
<dbReference type="FunFam" id="3.40.50.720:FF:000097">
    <property type="entry name" value="SDR family oxidoreductase"/>
    <property type="match status" value="1"/>
</dbReference>
<dbReference type="Pfam" id="PF13561">
    <property type="entry name" value="adh_short_C2"/>
    <property type="match status" value="1"/>
</dbReference>
<dbReference type="InterPro" id="IPR036291">
    <property type="entry name" value="NAD(P)-bd_dom_sf"/>
</dbReference>
<reference evidence="5" key="1">
    <citation type="submission" date="2010-07" db="EMBL/GenBank/DDBJ databases">
        <authorList>
            <person name="Weinstock G."/>
            <person name="Sodergren E."/>
            <person name="Clifton S."/>
            <person name="Fulton L."/>
            <person name="Fulton B."/>
            <person name="Courtney L."/>
            <person name="Fronick C."/>
            <person name="Harrison M."/>
            <person name="Strong C."/>
            <person name="Farmer C."/>
            <person name="Delahaunty K."/>
            <person name="Markovic C."/>
            <person name="Hall O."/>
            <person name="Minx P."/>
            <person name="Tomlinson C."/>
            <person name="Mitreva M."/>
            <person name="Hou S."/>
            <person name="Chen J."/>
            <person name="Wollam A."/>
            <person name="Pepin K.H."/>
            <person name="Johnson M."/>
            <person name="Bhonagiri V."/>
            <person name="Zhang X."/>
            <person name="Suruliraj S."/>
            <person name="Warren W."/>
            <person name="Chinwalla A."/>
            <person name="Mardis E.R."/>
            <person name="Wilson R.K."/>
        </authorList>
    </citation>
    <scope>NUCLEOTIDE SEQUENCE [LARGE SCALE GENOMIC DNA]</scope>
    <source>
        <strain evidence="5">TX4248</strain>
    </source>
</reference>
<evidence type="ECO:0000256" key="1">
    <source>
        <dbReference type="ARBA" id="ARBA00006484"/>
    </source>
</evidence>
<organism evidence="4 5">
    <name type="scientific">Enterococcus faecalis TX4248</name>
    <dbReference type="NCBI Taxonomy" id="749495"/>
    <lineage>
        <taxon>Bacteria</taxon>
        <taxon>Bacillati</taxon>
        <taxon>Bacillota</taxon>
        <taxon>Bacilli</taxon>
        <taxon>Lactobacillales</taxon>
        <taxon>Enterococcaceae</taxon>
        <taxon>Enterococcus</taxon>
    </lineage>
</organism>
<dbReference type="PRINTS" id="PR00080">
    <property type="entry name" value="SDRFAMILY"/>
</dbReference>
<dbReference type="InterPro" id="IPR002347">
    <property type="entry name" value="SDR_fam"/>
</dbReference>
<dbReference type="HOGENOM" id="CLU_010194_4_0_9"/>
<gene>
    <name evidence="4" type="ORF">HMPREF9498_01118</name>
</gene>
<dbReference type="AlphaFoldDB" id="A0A125W798"/>
<dbReference type="PROSITE" id="PS00061">
    <property type="entry name" value="ADH_SHORT"/>
    <property type="match status" value="1"/>
</dbReference>
<proteinExistence type="inferred from homology"/>
<feature type="region of interest" description="Disordered" evidence="3">
    <location>
        <begin position="1"/>
        <end position="25"/>
    </location>
</feature>
<name>A0A125W798_ENTFL</name>
<feature type="compositionally biased region" description="Basic and acidic residues" evidence="3">
    <location>
        <begin position="1"/>
        <end position="13"/>
    </location>
</feature>
<dbReference type="PRINTS" id="PR00081">
    <property type="entry name" value="GDHRDH"/>
</dbReference>
<dbReference type="PANTHER" id="PTHR48107:SF16">
    <property type="entry name" value="NADPH-DEPENDENT ALDEHYDE REDUCTASE 1, CHLOROPLASTIC"/>
    <property type="match status" value="1"/>
</dbReference>
<sequence>MTEPNLKDPRKLFYSDGFPQQDQETPALQDKMVPKPDCGEDSYVGNHKLENRRVLITGGDSGIGRAAAIAFAREGADIALHFFPGEEKDAEEVAHYIREAGRKVVLLPADLRDKQAPEKLVAQAHEALGGLDTLVLNAAQQISCAAIEELPMEQVIDTFHVNIIAMFGIVKAAVPHLPAGSSIVTTTSVQAFNPSEHLLDYAATKASIANFTVGLAKQLAPKGIRVNGVAPGPIWTPLQLDHGQPIEELPEFGQHSLLERAGQPAELAPVYVFLASNDASYVTAQVYGVTGGEAINL</sequence>
<accession>A0A125W798</accession>
<protein>
    <submittedName>
        <fullName evidence="4">Oxidoreductase, short chain dehydrogenase/reductase family protein</fullName>
    </submittedName>
</protein>
<dbReference type="GO" id="GO:0016614">
    <property type="term" value="F:oxidoreductase activity, acting on CH-OH group of donors"/>
    <property type="evidence" value="ECO:0007669"/>
    <property type="project" value="UniProtKB-ARBA"/>
</dbReference>
<dbReference type="SUPFAM" id="SSF51735">
    <property type="entry name" value="NAD(P)-binding Rossmann-fold domains"/>
    <property type="match status" value="1"/>
</dbReference>
<evidence type="ECO:0000256" key="2">
    <source>
        <dbReference type="ARBA" id="ARBA00023002"/>
    </source>
</evidence>
<comment type="similarity">
    <text evidence="1">Belongs to the short-chain dehydrogenases/reductases (SDR) family.</text>
</comment>
<dbReference type="RefSeq" id="WP_002356084.1">
    <property type="nucleotide sequence ID" value="NZ_GL454434.1"/>
</dbReference>
<evidence type="ECO:0000313" key="5">
    <source>
        <dbReference type="Proteomes" id="UP000004846"/>
    </source>
</evidence>
<comment type="caution">
    <text evidence="4">The sequence shown here is derived from an EMBL/GenBank/DDBJ whole genome shotgun (WGS) entry which is preliminary data.</text>
</comment>
<dbReference type="EMBL" id="AEBR01000030">
    <property type="protein sequence ID" value="EFM83210.1"/>
    <property type="molecule type" value="Genomic_DNA"/>
</dbReference>
<dbReference type="Proteomes" id="UP000004846">
    <property type="component" value="Unassembled WGS sequence"/>
</dbReference>
<dbReference type="InterPro" id="IPR020904">
    <property type="entry name" value="Sc_DH/Rdtase_CS"/>
</dbReference>
<evidence type="ECO:0000256" key="3">
    <source>
        <dbReference type="SAM" id="MobiDB-lite"/>
    </source>
</evidence>
<keyword evidence="2" id="KW-0560">Oxidoreductase</keyword>
<evidence type="ECO:0000313" key="4">
    <source>
        <dbReference type="EMBL" id="EFM83210.1"/>
    </source>
</evidence>